<evidence type="ECO:0000313" key="10">
    <source>
        <dbReference type="EMBL" id="JAT46964.1"/>
    </source>
</evidence>
<evidence type="ECO:0000256" key="6">
    <source>
        <dbReference type="ARBA" id="ARBA00022946"/>
    </source>
</evidence>
<keyword evidence="5" id="KW-0378">Hydrolase</keyword>
<evidence type="ECO:0000256" key="8">
    <source>
        <dbReference type="ARBA" id="ARBA00023098"/>
    </source>
</evidence>
<dbReference type="InterPro" id="IPR002921">
    <property type="entry name" value="Fungal_lipase-type"/>
</dbReference>
<keyword evidence="4" id="KW-0934">Plastid</keyword>
<dbReference type="CDD" id="cd00519">
    <property type="entry name" value="Lipase_3"/>
    <property type="match status" value="1"/>
</dbReference>
<evidence type="ECO:0000256" key="7">
    <source>
        <dbReference type="ARBA" id="ARBA00022963"/>
    </source>
</evidence>
<evidence type="ECO:0000259" key="9">
    <source>
        <dbReference type="Pfam" id="PF01764"/>
    </source>
</evidence>
<dbReference type="SUPFAM" id="SSF53474">
    <property type="entry name" value="alpha/beta-Hydrolases"/>
    <property type="match status" value="1"/>
</dbReference>
<dbReference type="GO" id="GO:0004620">
    <property type="term" value="F:phospholipase activity"/>
    <property type="evidence" value="ECO:0007669"/>
    <property type="project" value="UniProtKB-ARBA"/>
</dbReference>
<keyword evidence="7" id="KW-0442">Lipid degradation</keyword>
<gene>
    <name evidence="10" type="primary">At1g06800_2</name>
    <name evidence="10" type="ORF">g.65410</name>
</gene>
<dbReference type="PANTHER" id="PTHR31403:SF11">
    <property type="entry name" value="OS12G0614500 PROTEIN"/>
    <property type="match status" value="1"/>
</dbReference>
<keyword evidence="8" id="KW-0443">Lipid metabolism</keyword>
<comment type="subcellular location">
    <subcellularLocation>
        <location evidence="1">Plastid</location>
        <location evidence="1">Chloroplast</location>
    </subcellularLocation>
</comment>
<dbReference type="InterPro" id="IPR029058">
    <property type="entry name" value="AB_hydrolase_fold"/>
</dbReference>
<dbReference type="Gene3D" id="3.40.50.1820">
    <property type="entry name" value="alpha/beta hydrolase"/>
    <property type="match status" value="1"/>
</dbReference>
<keyword evidence="3" id="KW-0150">Chloroplast</keyword>
<protein>
    <submittedName>
        <fullName evidence="10">Phospholipase A1-Igamma1, chloroplastic</fullName>
    </submittedName>
</protein>
<dbReference type="GO" id="GO:0009507">
    <property type="term" value="C:chloroplast"/>
    <property type="evidence" value="ECO:0007669"/>
    <property type="project" value="UniProtKB-SubCell"/>
</dbReference>
<comment type="similarity">
    <text evidence="2">Belongs to the AB hydrolase superfamily. Lipase family.</text>
</comment>
<evidence type="ECO:0000256" key="3">
    <source>
        <dbReference type="ARBA" id="ARBA00022528"/>
    </source>
</evidence>
<dbReference type="PANTHER" id="PTHR31403">
    <property type="entry name" value="PHOSPHOLIPASE A1-IBETA2, CHLOROPLASTIC"/>
    <property type="match status" value="1"/>
</dbReference>
<organism evidence="10">
    <name type="scientific">Anthurium amnicola</name>
    <dbReference type="NCBI Taxonomy" id="1678845"/>
    <lineage>
        <taxon>Eukaryota</taxon>
        <taxon>Viridiplantae</taxon>
        <taxon>Streptophyta</taxon>
        <taxon>Embryophyta</taxon>
        <taxon>Tracheophyta</taxon>
        <taxon>Spermatophyta</taxon>
        <taxon>Magnoliopsida</taxon>
        <taxon>Liliopsida</taxon>
        <taxon>Araceae</taxon>
        <taxon>Pothoideae</taxon>
        <taxon>Potheae</taxon>
        <taxon>Anthurium</taxon>
    </lineage>
</organism>
<proteinExistence type="inferred from homology"/>
<dbReference type="GO" id="GO:0016042">
    <property type="term" value="P:lipid catabolic process"/>
    <property type="evidence" value="ECO:0007669"/>
    <property type="project" value="UniProtKB-KW"/>
</dbReference>
<evidence type="ECO:0000256" key="5">
    <source>
        <dbReference type="ARBA" id="ARBA00022801"/>
    </source>
</evidence>
<evidence type="ECO:0000256" key="1">
    <source>
        <dbReference type="ARBA" id="ARBA00004229"/>
    </source>
</evidence>
<evidence type="ECO:0000256" key="2">
    <source>
        <dbReference type="ARBA" id="ARBA00010701"/>
    </source>
</evidence>
<keyword evidence="6" id="KW-0809">Transit peptide</keyword>
<accession>A0A1D1XX57</accession>
<dbReference type="AlphaFoldDB" id="A0A1D1XX57"/>
<dbReference type="EMBL" id="GDJX01020972">
    <property type="protein sequence ID" value="JAT46964.1"/>
    <property type="molecule type" value="Transcribed_RNA"/>
</dbReference>
<reference evidence="10" key="1">
    <citation type="submission" date="2015-07" db="EMBL/GenBank/DDBJ databases">
        <title>Transcriptome Assembly of Anthurium amnicola.</title>
        <authorList>
            <person name="Suzuki J."/>
        </authorList>
    </citation>
    <scope>NUCLEOTIDE SEQUENCE</scope>
</reference>
<name>A0A1D1XX57_9ARAE</name>
<evidence type="ECO:0000256" key="4">
    <source>
        <dbReference type="ARBA" id="ARBA00022640"/>
    </source>
</evidence>
<dbReference type="Pfam" id="PF01764">
    <property type="entry name" value="Lipase_3"/>
    <property type="match status" value="1"/>
</dbReference>
<sequence length="422" mass="47162">MAGLPVAFWDVPQLRPRGHGLRLCSSPKKEDISAMWPQLHGSDNWDGLLDPLNPSLRDEIIKYGEFCQVTYDAYNFDVFDERCGGCRGTRDQLLNDVDHGHCGYEVTRLLFATMSEVEWPDWIPYWLLQWVLHMESRTEKTNWMGFVAVSNDEETKRLGRREIVVAWRGTCGPCEWYKDAQFMMQRLVGAGSDDVEVDHGFLSVYTSRGKCNRQSASEQAMEEIRRLVGKYGQEGAVSLTVTGHSLGGALAVLNAHEAAAASIPGLTHVSVVSFAAPRVGNAAFGEELARVGVKLLRVVINEDVVPDLPPAVFLGYQHAGVEMDMDIHDAPDLDISWIDVIQKHSLKTYLHLVELNRRASAVSLLVLEAAFPRVQLPSKKVEKLLRARECWYRMADLGIIQGPPGWPSLERDPKDDVPVAAN</sequence>
<feature type="domain" description="Fungal lipase-type" evidence="9">
    <location>
        <begin position="164"/>
        <end position="312"/>
    </location>
</feature>